<name>A0A2M4DJJ8_ANODA</name>
<organism evidence="1">
    <name type="scientific">Anopheles darlingi</name>
    <name type="common">Mosquito</name>
    <dbReference type="NCBI Taxonomy" id="43151"/>
    <lineage>
        <taxon>Eukaryota</taxon>
        <taxon>Metazoa</taxon>
        <taxon>Ecdysozoa</taxon>
        <taxon>Arthropoda</taxon>
        <taxon>Hexapoda</taxon>
        <taxon>Insecta</taxon>
        <taxon>Pterygota</taxon>
        <taxon>Neoptera</taxon>
        <taxon>Endopterygota</taxon>
        <taxon>Diptera</taxon>
        <taxon>Nematocera</taxon>
        <taxon>Culicoidea</taxon>
        <taxon>Culicidae</taxon>
        <taxon>Anophelinae</taxon>
        <taxon>Anopheles</taxon>
    </lineage>
</organism>
<reference evidence="1" key="1">
    <citation type="submission" date="2018-01" db="EMBL/GenBank/DDBJ databases">
        <title>An insight into the sialome of Amazonian anophelines.</title>
        <authorList>
            <person name="Ribeiro J.M."/>
            <person name="Scarpassa V."/>
            <person name="Calvo E."/>
        </authorList>
    </citation>
    <scope>NUCLEOTIDE SEQUENCE</scope>
</reference>
<dbReference type="EMBL" id="GGFL01013555">
    <property type="protein sequence ID" value="MBW77733.1"/>
    <property type="molecule type" value="Transcribed_RNA"/>
</dbReference>
<sequence>MFRRLLMSVELRAFPFVLSTITERGHTHTHTHVGNEVRFLWHYLWFPGSQTSEAIRWRWTVNHSHPRHHPWRD</sequence>
<dbReference type="AlphaFoldDB" id="A0A2M4DJJ8"/>
<evidence type="ECO:0000313" key="1">
    <source>
        <dbReference type="EMBL" id="MBW77733.1"/>
    </source>
</evidence>
<proteinExistence type="predicted"/>
<protein>
    <submittedName>
        <fullName evidence="1">Putative secreted protein</fullName>
    </submittedName>
</protein>
<accession>A0A2M4DJJ8</accession>